<protein>
    <recommendedName>
        <fullName evidence="9">Cytochrome P450</fullName>
    </recommendedName>
</protein>
<dbReference type="SUPFAM" id="SSF48264">
    <property type="entry name" value="Cytochrome P450"/>
    <property type="match status" value="1"/>
</dbReference>
<dbReference type="Proteomes" id="UP000722485">
    <property type="component" value="Unassembled WGS sequence"/>
</dbReference>
<dbReference type="PRINTS" id="PR00463">
    <property type="entry name" value="EP450I"/>
</dbReference>
<dbReference type="EMBL" id="JAANBB010000034">
    <property type="protein sequence ID" value="KAF7554290.1"/>
    <property type="molecule type" value="Genomic_DNA"/>
</dbReference>
<dbReference type="InterPro" id="IPR050121">
    <property type="entry name" value="Cytochrome_P450_monoxygenase"/>
</dbReference>
<evidence type="ECO:0000256" key="6">
    <source>
        <dbReference type="RuleBase" id="RU000461"/>
    </source>
</evidence>
<evidence type="ECO:0000256" key="5">
    <source>
        <dbReference type="PIRSR" id="PIRSR602401-1"/>
    </source>
</evidence>
<sequence>MILFTFGAIFIALFICIKPLAEYFWDARKLQRFPNQNCLSGITNFGYIIERCRGFRSRNLHEIHKVHPVVRVGPDTLSFSTPEAIRAIYGHSTKCVKGDMYSASAGPHASILDAVDKDEHAQKRRGLSHAFATRNIETWEFKVVDKVQRLVGQFDRICDEAAVSTNAVTATVDYSWWVNLFTIEAIVDIALSYRLGCIERGNDLVLALTPSGQKKAGQEFDDMVQYLARERIHRHHNGEELDDLVRHLLKDKDGNERNLTIGEVNAEVAVFLDAGSDTTAIALSHVMYYLLRTPSALARLQKEVTGAIGVDEMVPSYDRVKGLSYLRACLDESMRLSPPVSFGVHRKTTPEGASIDGNWIPGNTTIAVPAYSAHRNPIAFPEPEKYRPERWLESSGKDMQTSFIPFSTGARGCIGRNISYIEQSVLLATLVNRTIDFGSGEAQVHSAAG</sequence>
<name>A0A9P5LJS0_9HYPO</name>
<dbReference type="PRINTS" id="PR00385">
    <property type="entry name" value="P450"/>
</dbReference>
<keyword evidence="2 5" id="KW-0349">Heme</keyword>
<evidence type="ECO:0000313" key="8">
    <source>
        <dbReference type="Proteomes" id="UP000722485"/>
    </source>
</evidence>
<dbReference type="PROSITE" id="PS00086">
    <property type="entry name" value="CYTOCHROME_P450"/>
    <property type="match status" value="1"/>
</dbReference>
<evidence type="ECO:0000256" key="4">
    <source>
        <dbReference type="ARBA" id="ARBA00023004"/>
    </source>
</evidence>
<evidence type="ECO:0000256" key="2">
    <source>
        <dbReference type="ARBA" id="ARBA00022617"/>
    </source>
</evidence>
<dbReference type="PANTHER" id="PTHR24305">
    <property type="entry name" value="CYTOCHROME P450"/>
    <property type="match status" value="1"/>
</dbReference>
<evidence type="ECO:0000313" key="7">
    <source>
        <dbReference type="EMBL" id="KAF7554290.1"/>
    </source>
</evidence>
<dbReference type="CDD" id="cd11061">
    <property type="entry name" value="CYP67-like"/>
    <property type="match status" value="1"/>
</dbReference>
<dbReference type="GO" id="GO:0020037">
    <property type="term" value="F:heme binding"/>
    <property type="evidence" value="ECO:0007669"/>
    <property type="project" value="InterPro"/>
</dbReference>
<keyword evidence="6" id="KW-0560">Oxidoreductase</keyword>
<dbReference type="GO" id="GO:0004497">
    <property type="term" value="F:monooxygenase activity"/>
    <property type="evidence" value="ECO:0007669"/>
    <property type="project" value="UniProtKB-KW"/>
</dbReference>
<evidence type="ECO:0000256" key="3">
    <source>
        <dbReference type="ARBA" id="ARBA00022723"/>
    </source>
</evidence>
<dbReference type="InterPro" id="IPR017972">
    <property type="entry name" value="Cyt_P450_CS"/>
</dbReference>
<evidence type="ECO:0000256" key="1">
    <source>
        <dbReference type="ARBA" id="ARBA00001971"/>
    </source>
</evidence>
<dbReference type="OrthoDB" id="2789670at2759"/>
<dbReference type="InterPro" id="IPR002401">
    <property type="entry name" value="Cyt_P450_E_grp-I"/>
</dbReference>
<accession>A0A9P5LJS0</accession>
<dbReference type="PANTHER" id="PTHR24305:SF172">
    <property type="entry name" value="P450, PUTATIVE (EUROFUNG)-RELATED"/>
    <property type="match status" value="1"/>
</dbReference>
<keyword evidence="8" id="KW-1185">Reference proteome</keyword>
<comment type="similarity">
    <text evidence="6">Belongs to the cytochrome P450 family.</text>
</comment>
<feature type="binding site" description="axial binding residue" evidence="5">
    <location>
        <position position="413"/>
    </location>
    <ligand>
        <name>heme</name>
        <dbReference type="ChEBI" id="CHEBI:30413"/>
    </ligand>
    <ligandPart>
        <name>Fe</name>
        <dbReference type="ChEBI" id="CHEBI:18248"/>
    </ligandPart>
</feature>
<comment type="cofactor">
    <cofactor evidence="1 5">
        <name>heme</name>
        <dbReference type="ChEBI" id="CHEBI:30413"/>
    </cofactor>
</comment>
<dbReference type="Gene3D" id="1.10.630.10">
    <property type="entry name" value="Cytochrome P450"/>
    <property type="match status" value="1"/>
</dbReference>
<dbReference type="GO" id="GO:0016705">
    <property type="term" value="F:oxidoreductase activity, acting on paired donors, with incorporation or reduction of molecular oxygen"/>
    <property type="evidence" value="ECO:0007669"/>
    <property type="project" value="InterPro"/>
</dbReference>
<comment type="caution">
    <text evidence="7">The sequence shown here is derived from an EMBL/GenBank/DDBJ whole genome shotgun (WGS) entry which is preliminary data.</text>
</comment>
<evidence type="ECO:0008006" key="9">
    <source>
        <dbReference type="Google" id="ProtNLM"/>
    </source>
</evidence>
<proteinExistence type="inferred from homology"/>
<keyword evidence="3 5" id="KW-0479">Metal-binding</keyword>
<keyword evidence="4 5" id="KW-0408">Iron</keyword>
<gene>
    <name evidence="7" type="ORF">G7Z17_g3038</name>
</gene>
<organism evidence="7 8">
    <name type="scientific">Cylindrodendrum hubeiense</name>
    <dbReference type="NCBI Taxonomy" id="595255"/>
    <lineage>
        <taxon>Eukaryota</taxon>
        <taxon>Fungi</taxon>
        <taxon>Dikarya</taxon>
        <taxon>Ascomycota</taxon>
        <taxon>Pezizomycotina</taxon>
        <taxon>Sordariomycetes</taxon>
        <taxon>Hypocreomycetidae</taxon>
        <taxon>Hypocreales</taxon>
        <taxon>Nectriaceae</taxon>
        <taxon>Cylindrodendrum</taxon>
    </lineage>
</organism>
<keyword evidence="6" id="KW-0503">Monooxygenase</keyword>
<dbReference type="InterPro" id="IPR036396">
    <property type="entry name" value="Cyt_P450_sf"/>
</dbReference>
<dbReference type="InterPro" id="IPR001128">
    <property type="entry name" value="Cyt_P450"/>
</dbReference>
<dbReference type="AlphaFoldDB" id="A0A9P5LJS0"/>
<dbReference type="GO" id="GO:0005506">
    <property type="term" value="F:iron ion binding"/>
    <property type="evidence" value="ECO:0007669"/>
    <property type="project" value="InterPro"/>
</dbReference>
<dbReference type="Pfam" id="PF00067">
    <property type="entry name" value="p450"/>
    <property type="match status" value="1"/>
</dbReference>
<reference evidence="7" key="1">
    <citation type="submission" date="2020-03" db="EMBL/GenBank/DDBJ databases">
        <title>Draft Genome Sequence of Cylindrodendrum hubeiense.</title>
        <authorList>
            <person name="Buettner E."/>
            <person name="Kellner H."/>
        </authorList>
    </citation>
    <scope>NUCLEOTIDE SEQUENCE</scope>
    <source>
        <strain evidence="7">IHI 201604</strain>
    </source>
</reference>